<protein>
    <submittedName>
        <fullName evidence="2">Uncharacterized protein</fullName>
    </submittedName>
</protein>
<evidence type="ECO:0000313" key="3">
    <source>
        <dbReference type="Proteomes" id="UP000809621"/>
    </source>
</evidence>
<dbReference type="RefSeq" id="WP_205156765.1">
    <property type="nucleotide sequence ID" value="NZ_JAFEUM010000001.1"/>
</dbReference>
<accession>A0ABS2HDL9</accession>
<proteinExistence type="predicted"/>
<dbReference type="EMBL" id="JAFEUM010000001">
    <property type="protein sequence ID" value="MBM7035139.1"/>
    <property type="molecule type" value="Genomic_DNA"/>
</dbReference>
<name>A0ABS2HDL9_9VIBR</name>
<keyword evidence="1" id="KW-1133">Transmembrane helix</keyword>
<sequence length="162" mass="18810">MKSTTQTPNNNVLRWARVLLKALIGLAISVGLTVVAVAFIPSAFKFGLNITLDLLSEQKFTIYDVSNRQQLVEHFELSNPNNDDHLLFNQLSEKFDHTRQRDTFFARMFVALDHPEVCQYTFIGKHRLYNIAWVVQANECRKKHICKDKSKQECKLLLEKRS</sequence>
<dbReference type="Proteomes" id="UP000809621">
    <property type="component" value="Unassembled WGS sequence"/>
</dbReference>
<comment type="caution">
    <text evidence="2">The sequence shown here is derived from an EMBL/GenBank/DDBJ whole genome shotgun (WGS) entry which is preliminary data.</text>
</comment>
<keyword evidence="1" id="KW-0472">Membrane</keyword>
<gene>
    <name evidence="2" type="ORF">JQC93_01865</name>
</gene>
<organism evidence="2 3">
    <name type="scientific">Vibrio ulleungensis</name>
    <dbReference type="NCBI Taxonomy" id="2807619"/>
    <lineage>
        <taxon>Bacteria</taxon>
        <taxon>Pseudomonadati</taxon>
        <taxon>Pseudomonadota</taxon>
        <taxon>Gammaproteobacteria</taxon>
        <taxon>Vibrionales</taxon>
        <taxon>Vibrionaceae</taxon>
        <taxon>Vibrio</taxon>
    </lineage>
</organism>
<keyword evidence="1" id="KW-0812">Transmembrane</keyword>
<evidence type="ECO:0000256" key="1">
    <source>
        <dbReference type="SAM" id="Phobius"/>
    </source>
</evidence>
<evidence type="ECO:0000313" key="2">
    <source>
        <dbReference type="EMBL" id="MBM7035139.1"/>
    </source>
</evidence>
<keyword evidence="3" id="KW-1185">Reference proteome</keyword>
<feature type="transmembrane region" description="Helical" evidence="1">
    <location>
        <begin position="20"/>
        <end position="40"/>
    </location>
</feature>
<reference evidence="2 3" key="1">
    <citation type="submission" date="2021-02" db="EMBL/GenBank/DDBJ databases">
        <authorList>
            <person name="Park J.-S."/>
        </authorList>
    </citation>
    <scope>NUCLEOTIDE SEQUENCE [LARGE SCALE GENOMIC DNA]</scope>
    <source>
        <strain evidence="2 3">188UL20-2</strain>
    </source>
</reference>